<feature type="domain" description="Core-binding (CB)" evidence="6">
    <location>
        <begin position="96"/>
        <end position="193"/>
    </location>
</feature>
<dbReference type="InterPro" id="IPR010998">
    <property type="entry name" value="Integrase_recombinase_N"/>
</dbReference>
<keyword evidence="1" id="KW-0229">DNA integration</keyword>
<dbReference type="PROSITE" id="PS51900">
    <property type="entry name" value="CB"/>
    <property type="match status" value="1"/>
</dbReference>
<keyword evidence="2 4" id="KW-0238">DNA-binding</keyword>
<evidence type="ECO:0000259" key="5">
    <source>
        <dbReference type="PROSITE" id="PS51898"/>
    </source>
</evidence>
<dbReference type="GO" id="GO:0006310">
    <property type="term" value="P:DNA recombination"/>
    <property type="evidence" value="ECO:0007669"/>
    <property type="project" value="UniProtKB-KW"/>
</dbReference>
<accession>A0A3E0W1J4</accession>
<dbReference type="InterPro" id="IPR013762">
    <property type="entry name" value="Integrase-like_cat_sf"/>
</dbReference>
<dbReference type="PROSITE" id="PS51898">
    <property type="entry name" value="TYR_RECOMBINASE"/>
    <property type="match status" value="1"/>
</dbReference>
<proteinExistence type="predicted"/>
<dbReference type="Gene3D" id="1.10.150.130">
    <property type="match status" value="1"/>
</dbReference>
<dbReference type="Pfam" id="PF00589">
    <property type="entry name" value="Phage_integrase"/>
    <property type="match status" value="1"/>
</dbReference>
<evidence type="ECO:0000256" key="4">
    <source>
        <dbReference type="PROSITE-ProRule" id="PRU01248"/>
    </source>
</evidence>
<dbReference type="CDD" id="cd01189">
    <property type="entry name" value="INT_ICEBs1_C_like"/>
    <property type="match status" value="1"/>
</dbReference>
<dbReference type="Proteomes" id="UP000256541">
    <property type="component" value="Unassembled WGS sequence"/>
</dbReference>
<evidence type="ECO:0000256" key="3">
    <source>
        <dbReference type="ARBA" id="ARBA00023172"/>
    </source>
</evidence>
<name>A0A3E0W1J4_9MICO</name>
<dbReference type="Gene3D" id="1.10.443.10">
    <property type="entry name" value="Intergrase catalytic core"/>
    <property type="match status" value="1"/>
</dbReference>
<evidence type="ECO:0000256" key="2">
    <source>
        <dbReference type="ARBA" id="ARBA00023125"/>
    </source>
</evidence>
<sequence length="429" mass="48506">MDSLMRRKLSETCLRSRRTQPRRYRVRLGTSQGMADGVKGEGSLYEYRLGYRAYITVKGKRKYFYFPGVTKKVATQKLRALLGQRDDGTLPRGKDYTLAQWMRHWLSTAKLKPAVHTNYQHNVEHYIVPQIGHLKLSELEPEDLERLYDDMLSGKLSTARLHAGDKKPTKRPLTPRAVINVHSNIRRSLTVAMQRGHVGRNVAQLVEPPQATKADTRALSVADAKAVLAQAKADRYAARWYLGLMFGLRPAEVLGLGWEHVDFTRGVVKVRRQLQRVRGSGLQIISSAKTDSGWRDIPVPPFVMAMLAETREQQMVDRIEFGNTYTEWAFDDVPAALVFTQPNGRPLDIGVDTRGWRKLLDAAGLPHERRYIGRHTAASIMIDMGEEISVVSSILGHSKTSFTYDTYVHPMEDTKRATSDRLGAFFAGS</sequence>
<dbReference type="SUPFAM" id="SSF56349">
    <property type="entry name" value="DNA breaking-rejoining enzymes"/>
    <property type="match status" value="1"/>
</dbReference>
<dbReference type="AlphaFoldDB" id="A0A3E0W1J4"/>
<dbReference type="InterPro" id="IPR002104">
    <property type="entry name" value="Integrase_catalytic"/>
</dbReference>
<feature type="domain" description="Tyr recombinase" evidence="5">
    <location>
        <begin position="214"/>
        <end position="420"/>
    </location>
</feature>
<evidence type="ECO:0000256" key="1">
    <source>
        <dbReference type="ARBA" id="ARBA00022908"/>
    </source>
</evidence>
<dbReference type="InterPro" id="IPR004107">
    <property type="entry name" value="Integrase_SAM-like_N"/>
</dbReference>
<reference evidence="7 8" key="1">
    <citation type="submission" date="2017-04" db="EMBL/GenBank/DDBJ databases">
        <title>Comparative genome analysis of Subtercola boreus.</title>
        <authorList>
            <person name="Cho Y.-J."/>
            <person name="Cho A."/>
            <person name="Kim O.-S."/>
            <person name="Lee J.-I."/>
        </authorList>
    </citation>
    <scope>NUCLEOTIDE SEQUENCE [LARGE SCALE GENOMIC DNA]</scope>
    <source>
        <strain evidence="7 8">P27479</strain>
    </source>
</reference>
<comment type="caution">
    <text evidence="7">The sequence shown here is derived from an EMBL/GenBank/DDBJ whole genome shotgun (WGS) entry which is preliminary data.</text>
</comment>
<protein>
    <recommendedName>
        <fullName evidence="9">Site-specific integrase</fullName>
    </recommendedName>
</protein>
<evidence type="ECO:0008006" key="9">
    <source>
        <dbReference type="Google" id="ProtNLM"/>
    </source>
</evidence>
<evidence type="ECO:0000313" key="7">
    <source>
        <dbReference type="EMBL" id="RFA15860.1"/>
    </source>
</evidence>
<evidence type="ECO:0000313" key="8">
    <source>
        <dbReference type="Proteomes" id="UP000256541"/>
    </source>
</evidence>
<evidence type="ECO:0000259" key="6">
    <source>
        <dbReference type="PROSITE" id="PS51900"/>
    </source>
</evidence>
<organism evidence="7 8">
    <name type="scientific">Subtercola boreus</name>
    <dbReference type="NCBI Taxonomy" id="120213"/>
    <lineage>
        <taxon>Bacteria</taxon>
        <taxon>Bacillati</taxon>
        <taxon>Actinomycetota</taxon>
        <taxon>Actinomycetes</taxon>
        <taxon>Micrococcales</taxon>
        <taxon>Microbacteriaceae</taxon>
        <taxon>Subtercola</taxon>
    </lineage>
</organism>
<dbReference type="GO" id="GO:0015074">
    <property type="term" value="P:DNA integration"/>
    <property type="evidence" value="ECO:0007669"/>
    <property type="project" value="UniProtKB-KW"/>
</dbReference>
<dbReference type="InterPro" id="IPR011010">
    <property type="entry name" value="DNA_brk_join_enz"/>
</dbReference>
<keyword evidence="3" id="KW-0233">DNA recombination</keyword>
<dbReference type="GO" id="GO:0003677">
    <property type="term" value="F:DNA binding"/>
    <property type="evidence" value="ECO:0007669"/>
    <property type="project" value="UniProtKB-UniRule"/>
</dbReference>
<gene>
    <name evidence="7" type="ORF">B7R22_05485</name>
</gene>
<dbReference type="PANTHER" id="PTHR30349:SF91">
    <property type="entry name" value="INTA PROTEIN"/>
    <property type="match status" value="1"/>
</dbReference>
<dbReference type="PANTHER" id="PTHR30349">
    <property type="entry name" value="PHAGE INTEGRASE-RELATED"/>
    <property type="match status" value="1"/>
</dbReference>
<dbReference type="InterPro" id="IPR050090">
    <property type="entry name" value="Tyrosine_recombinase_XerCD"/>
</dbReference>
<dbReference type="EMBL" id="NBXB01000017">
    <property type="protein sequence ID" value="RFA15860.1"/>
    <property type="molecule type" value="Genomic_DNA"/>
</dbReference>
<dbReference type="Pfam" id="PF14659">
    <property type="entry name" value="Phage_int_SAM_3"/>
    <property type="match status" value="1"/>
</dbReference>
<dbReference type="InterPro" id="IPR044068">
    <property type="entry name" value="CB"/>
</dbReference>